<dbReference type="PANTHER" id="PTHR33678">
    <property type="entry name" value="BLL1576 PROTEIN"/>
    <property type="match status" value="1"/>
</dbReference>
<feature type="domain" description="Transposase IS66 central" evidence="3">
    <location>
        <begin position="198"/>
        <end position="508"/>
    </location>
</feature>
<evidence type="ECO:0000259" key="6">
    <source>
        <dbReference type="Pfam" id="PF13817"/>
    </source>
</evidence>
<dbReference type="STRING" id="1365950.SAMN05428963_101260"/>
<evidence type="ECO:0000259" key="5">
    <source>
        <dbReference type="Pfam" id="PF13007"/>
    </source>
</evidence>
<feature type="domain" description="Transposase IS66 C-terminal" evidence="6">
    <location>
        <begin position="515"/>
        <end position="552"/>
    </location>
</feature>
<name>A0A1T4LKR7_9HYPH</name>
<dbReference type="AlphaFoldDB" id="A0A1T4LKR7"/>
<reference evidence="7 8" key="1">
    <citation type="submission" date="2017-02" db="EMBL/GenBank/DDBJ databases">
        <authorList>
            <person name="Peterson S.W."/>
        </authorList>
    </citation>
    <scope>NUCLEOTIDE SEQUENCE [LARGE SCALE GENOMIC DNA]</scope>
    <source>
        <strain evidence="7 8">USBA 369</strain>
    </source>
</reference>
<dbReference type="InterPro" id="IPR039552">
    <property type="entry name" value="IS66_C"/>
</dbReference>
<dbReference type="Pfam" id="PF03050">
    <property type="entry name" value="DDE_Tnp_IS66"/>
    <property type="match status" value="1"/>
</dbReference>
<feature type="coiled-coil region" evidence="1">
    <location>
        <begin position="10"/>
        <end position="105"/>
    </location>
</feature>
<evidence type="ECO:0000256" key="1">
    <source>
        <dbReference type="SAM" id="Coils"/>
    </source>
</evidence>
<dbReference type="NCBIfam" id="NF033517">
    <property type="entry name" value="transpos_IS66"/>
    <property type="match status" value="1"/>
</dbReference>
<feature type="region of interest" description="Disordered" evidence="2">
    <location>
        <begin position="109"/>
        <end position="130"/>
    </location>
</feature>
<dbReference type="InterPro" id="IPR004291">
    <property type="entry name" value="Transposase_IS66_central"/>
</dbReference>
<dbReference type="InterPro" id="IPR024463">
    <property type="entry name" value="Transposase_TnpC_homeodom"/>
</dbReference>
<accession>A0A1T4LKR7</accession>
<dbReference type="InterPro" id="IPR024474">
    <property type="entry name" value="Znf_dom_IS66"/>
</dbReference>
<sequence>MRVDGSPEDIAALKAALAAAEQRADLAERHAAAVEAEAARVKAEASGTQALIAHLTLEIEKLRRELYGSRSERKARLLDQLEMQLDDLEAAATEDELAAEQAAARAKTVVRSSFERQRPAKKPFPPHLPRERVVVPAPTACPCCGSARLSKLGEDITETLEVIPRQWKVIQTVREKFSCRECERISQPPAPFHPTPRGHLGPNLLAMVLFEKFGQHQPLNRQSERYAREGIDLSLSTLADQVGACSFALRPLHDLIERHVLAAERLHGRACPRAGHRPDPGDTTVPILAKGKTVTGRIWVYVRDDRPFGGAAPPAALFYASRDRSGDHPERHLAGYGGILQADAYGGYGRLYRPDRSPGPVTEALCWAHSRRKFFELADIAGSARRGKAAAPISPLALEAVTRIDTLFDIERTINGLPAAARLAVRRETSVPILGDLEEWILIERARLSRHAPVAKAMDYMLTRWESFARFLHDGRVCLTNNTAERALRGFALGRKAWLFAGSDRGAERAAAMATLIMTAKLNDVDPQAWLADVLARVANMPQTRLDELLPWNWKAADEPLALAS</sequence>
<keyword evidence="8" id="KW-1185">Reference proteome</keyword>
<gene>
    <name evidence="7" type="ORF">SAMN05428963_101260</name>
</gene>
<evidence type="ECO:0000313" key="7">
    <source>
        <dbReference type="EMBL" id="SJZ55241.1"/>
    </source>
</evidence>
<evidence type="ECO:0000256" key="2">
    <source>
        <dbReference type="SAM" id="MobiDB-lite"/>
    </source>
</evidence>
<dbReference type="EMBL" id="FUXL01000001">
    <property type="protein sequence ID" value="SJZ55241.1"/>
    <property type="molecule type" value="Genomic_DNA"/>
</dbReference>
<evidence type="ECO:0000259" key="4">
    <source>
        <dbReference type="Pfam" id="PF13005"/>
    </source>
</evidence>
<feature type="domain" description="Transposase TnpC homeodomain" evidence="5">
    <location>
        <begin position="54"/>
        <end position="133"/>
    </location>
</feature>
<dbReference type="Proteomes" id="UP000190135">
    <property type="component" value="Unassembled WGS sequence"/>
</dbReference>
<organism evidence="7 8">
    <name type="scientific">Consotaella salsifontis</name>
    <dbReference type="NCBI Taxonomy" id="1365950"/>
    <lineage>
        <taxon>Bacteria</taxon>
        <taxon>Pseudomonadati</taxon>
        <taxon>Pseudomonadota</taxon>
        <taxon>Alphaproteobacteria</taxon>
        <taxon>Hyphomicrobiales</taxon>
        <taxon>Aurantimonadaceae</taxon>
        <taxon>Consotaella</taxon>
    </lineage>
</organism>
<evidence type="ECO:0000313" key="8">
    <source>
        <dbReference type="Proteomes" id="UP000190135"/>
    </source>
</evidence>
<feature type="domain" description="Transposase IS66 zinc-finger binding" evidence="4">
    <location>
        <begin position="138"/>
        <end position="183"/>
    </location>
</feature>
<keyword evidence="1" id="KW-0175">Coiled coil</keyword>
<evidence type="ECO:0000259" key="3">
    <source>
        <dbReference type="Pfam" id="PF03050"/>
    </source>
</evidence>
<dbReference type="Pfam" id="PF13005">
    <property type="entry name" value="zf-IS66"/>
    <property type="match status" value="1"/>
</dbReference>
<dbReference type="Pfam" id="PF13007">
    <property type="entry name" value="LZ_Tnp_IS66"/>
    <property type="match status" value="1"/>
</dbReference>
<dbReference type="PANTHER" id="PTHR33678:SF1">
    <property type="entry name" value="BLL1576 PROTEIN"/>
    <property type="match status" value="1"/>
</dbReference>
<protein>
    <submittedName>
        <fullName evidence="7">Transposase</fullName>
    </submittedName>
</protein>
<dbReference type="Pfam" id="PF13817">
    <property type="entry name" value="DDE_Tnp_IS66_C"/>
    <property type="match status" value="1"/>
</dbReference>
<dbReference type="InterPro" id="IPR052344">
    <property type="entry name" value="Transposase-related"/>
</dbReference>
<proteinExistence type="predicted"/>